<sequence>MPKRPPHTAPSPRDQGRSSPAGADAESADEVVTAVLTASRLLVAVSARSLASVEEALTLPQFRMLVVLDSRGAMNISRLGEHLDVIPSTAMRMVDRLVASGMLARTPNPANRREILIDLTDAGRRVVREATEHRRDEIARIVAAMPPDRRAGLIEALNAFTQAGGEPPAHVKPSLDVGW</sequence>
<dbReference type="PANTHER" id="PTHR33164">
    <property type="entry name" value="TRANSCRIPTIONAL REGULATOR, MARR FAMILY"/>
    <property type="match status" value="1"/>
</dbReference>
<name>A0ABT1PWV8_9ACTN</name>
<keyword evidence="4" id="KW-1185">Reference proteome</keyword>
<evidence type="ECO:0000313" key="3">
    <source>
        <dbReference type="EMBL" id="MCQ4081052.1"/>
    </source>
</evidence>
<protein>
    <submittedName>
        <fullName evidence="3">MarR family transcriptional regulator</fullName>
    </submittedName>
</protein>
<dbReference type="Pfam" id="PF01047">
    <property type="entry name" value="MarR"/>
    <property type="match status" value="1"/>
</dbReference>
<gene>
    <name evidence="3" type="ORF">NGB36_10675</name>
</gene>
<accession>A0ABT1PWV8</accession>
<dbReference type="SMART" id="SM00347">
    <property type="entry name" value="HTH_MARR"/>
    <property type="match status" value="1"/>
</dbReference>
<reference evidence="3" key="1">
    <citation type="submission" date="2022-06" db="EMBL/GenBank/DDBJ databases">
        <title>Draft genome sequence of Streptomyces sp. RB6PN25 isolated from peat swamp forest in Thailand.</title>
        <authorList>
            <person name="Duangmal K."/>
            <person name="Klaysubun C."/>
        </authorList>
    </citation>
    <scope>NUCLEOTIDE SEQUENCE</scope>
    <source>
        <strain evidence="3">RB6PN25</strain>
    </source>
</reference>
<dbReference type="InterPro" id="IPR036390">
    <property type="entry name" value="WH_DNA-bd_sf"/>
</dbReference>
<proteinExistence type="predicted"/>
<feature type="domain" description="HTH marR-type" evidence="2">
    <location>
        <begin position="28"/>
        <end position="162"/>
    </location>
</feature>
<dbReference type="InterPro" id="IPR036388">
    <property type="entry name" value="WH-like_DNA-bd_sf"/>
</dbReference>
<dbReference type="SUPFAM" id="SSF46785">
    <property type="entry name" value="Winged helix' DNA-binding domain"/>
    <property type="match status" value="1"/>
</dbReference>
<evidence type="ECO:0000259" key="2">
    <source>
        <dbReference type="PROSITE" id="PS50995"/>
    </source>
</evidence>
<feature type="region of interest" description="Disordered" evidence="1">
    <location>
        <begin position="1"/>
        <end position="26"/>
    </location>
</feature>
<dbReference type="EMBL" id="JANFNG010000006">
    <property type="protein sequence ID" value="MCQ4081052.1"/>
    <property type="molecule type" value="Genomic_DNA"/>
</dbReference>
<evidence type="ECO:0000313" key="4">
    <source>
        <dbReference type="Proteomes" id="UP001057702"/>
    </source>
</evidence>
<evidence type="ECO:0000256" key="1">
    <source>
        <dbReference type="SAM" id="MobiDB-lite"/>
    </source>
</evidence>
<dbReference type="Gene3D" id="1.10.10.10">
    <property type="entry name" value="Winged helix-like DNA-binding domain superfamily/Winged helix DNA-binding domain"/>
    <property type="match status" value="1"/>
</dbReference>
<dbReference type="PANTHER" id="PTHR33164:SF94">
    <property type="entry name" value="TRANSCRIPTIONAL REGULATORY PROTEIN-RELATED"/>
    <property type="match status" value="1"/>
</dbReference>
<organism evidence="3 4">
    <name type="scientific">Streptomyces humicola</name>
    <dbReference type="NCBI Taxonomy" id="2953240"/>
    <lineage>
        <taxon>Bacteria</taxon>
        <taxon>Bacillati</taxon>
        <taxon>Actinomycetota</taxon>
        <taxon>Actinomycetes</taxon>
        <taxon>Kitasatosporales</taxon>
        <taxon>Streptomycetaceae</taxon>
        <taxon>Streptomyces</taxon>
    </lineage>
</organism>
<dbReference type="InterPro" id="IPR039422">
    <property type="entry name" value="MarR/SlyA-like"/>
</dbReference>
<comment type="caution">
    <text evidence="3">The sequence shown here is derived from an EMBL/GenBank/DDBJ whole genome shotgun (WGS) entry which is preliminary data.</text>
</comment>
<dbReference type="PROSITE" id="PS50995">
    <property type="entry name" value="HTH_MARR_2"/>
    <property type="match status" value="1"/>
</dbReference>
<dbReference type="Proteomes" id="UP001057702">
    <property type="component" value="Unassembled WGS sequence"/>
</dbReference>
<dbReference type="RefSeq" id="WP_255919961.1">
    <property type="nucleotide sequence ID" value="NZ_JANFNG010000006.1"/>
</dbReference>
<dbReference type="InterPro" id="IPR000835">
    <property type="entry name" value="HTH_MarR-typ"/>
</dbReference>